<dbReference type="EMBL" id="KV722495">
    <property type="protein sequence ID" value="OCH87190.1"/>
    <property type="molecule type" value="Genomic_DNA"/>
</dbReference>
<sequence>MIVVGDLNARTASLSPLPDHLARSSLDASTDARGRRLVSACHANDLVVLNGTRLDIDSPGIWTSHQYNGTAVVDYVLASLSALPLCRAMAVSDKTEWSDHAYISLDLELPPALTNDLLRHTPANPLEHPPPPPPPTVHPHLDDLLGAAVASSCLS</sequence>
<dbReference type="OrthoDB" id="3051112at2759"/>
<reference evidence="2 3" key="1">
    <citation type="submission" date="2016-07" db="EMBL/GenBank/DDBJ databases">
        <title>Draft genome of the white-rot fungus Obba rivulosa 3A-2.</title>
        <authorList>
            <consortium name="DOE Joint Genome Institute"/>
            <person name="Miettinen O."/>
            <person name="Riley R."/>
            <person name="Acob R."/>
            <person name="Barry K."/>
            <person name="Cullen D."/>
            <person name="De Vries R."/>
            <person name="Hainaut M."/>
            <person name="Hatakka A."/>
            <person name="Henrissat B."/>
            <person name="Hilden K."/>
            <person name="Kuo R."/>
            <person name="Labutti K."/>
            <person name="Lipzen A."/>
            <person name="Makela M.R."/>
            <person name="Sandor L."/>
            <person name="Spatafora J.W."/>
            <person name="Grigoriev I.V."/>
            <person name="Hibbett D.S."/>
        </authorList>
    </citation>
    <scope>NUCLEOTIDE SEQUENCE [LARGE SCALE GENOMIC DNA]</scope>
    <source>
        <strain evidence="2 3">3A-2</strain>
    </source>
</reference>
<proteinExistence type="predicted"/>
<feature type="non-terminal residue" evidence="2">
    <location>
        <position position="155"/>
    </location>
</feature>
<feature type="region of interest" description="Disordered" evidence="1">
    <location>
        <begin position="116"/>
        <end position="138"/>
    </location>
</feature>
<accession>A0A8E2DGK1</accession>
<evidence type="ECO:0000256" key="1">
    <source>
        <dbReference type="SAM" id="MobiDB-lite"/>
    </source>
</evidence>
<organism evidence="2 3">
    <name type="scientific">Obba rivulosa</name>
    <dbReference type="NCBI Taxonomy" id="1052685"/>
    <lineage>
        <taxon>Eukaryota</taxon>
        <taxon>Fungi</taxon>
        <taxon>Dikarya</taxon>
        <taxon>Basidiomycota</taxon>
        <taxon>Agaricomycotina</taxon>
        <taxon>Agaricomycetes</taxon>
        <taxon>Polyporales</taxon>
        <taxon>Gelatoporiaceae</taxon>
        <taxon>Obba</taxon>
    </lineage>
</organism>
<protein>
    <recommendedName>
        <fullName evidence="4">Endonuclease/exonuclease/phosphatase domain-containing protein</fullName>
    </recommendedName>
</protein>
<dbReference type="AlphaFoldDB" id="A0A8E2DGK1"/>
<evidence type="ECO:0000313" key="2">
    <source>
        <dbReference type="EMBL" id="OCH87190.1"/>
    </source>
</evidence>
<dbReference type="Proteomes" id="UP000250043">
    <property type="component" value="Unassembled WGS sequence"/>
</dbReference>
<name>A0A8E2DGK1_9APHY</name>
<feature type="compositionally biased region" description="Pro residues" evidence="1">
    <location>
        <begin position="127"/>
        <end position="137"/>
    </location>
</feature>
<dbReference type="Gene3D" id="3.60.10.10">
    <property type="entry name" value="Endonuclease/exonuclease/phosphatase"/>
    <property type="match status" value="1"/>
</dbReference>
<dbReference type="InterPro" id="IPR036691">
    <property type="entry name" value="Endo/exonu/phosph_ase_sf"/>
</dbReference>
<evidence type="ECO:0000313" key="3">
    <source>
        <dbReference type="Proteomes" id="UP000250043"/>
    </source>
</evidence>
<evidence type="ECO:0008006" key="4">
    <source>
        <dbReference type="Google" id="ProtNLM"/>
    </source>
</evidence>
<keyword evidence="3" id="KW-1185">Reference proteome</keyword>
<dbReference type="SUPFAM" id="SSF56219">
    <property type="entry name" value="DNase I-like"/>
    <property type="match status" value="1"/>
</dbReference>
<gene>
    <name evidence="2" type="ORF">OBBRIDRAFT_711509</name>
</gene>